<dbReference type="PATRIC" id="fig|82380.11.peg.3100"/>
<dbReference type="SMART" id="SM00342">
    <property type="entry name" value="HTH_ARAC"/>
    <property type="match status" value="1"/>
</dbReference>
<dbReference type="Proteomes" id="UP000033640">
    <property type="component" value="Unassembled WGS sequence"/>
</dbReference>
<dbReference type="GO" id="GO:0003700">
    <property type="term" value="F:DNA-binding transcription factor activity"/>
    <property type="evidence" value="ECO:0007669"/>
    <property type="project" value="InterPro"/>
</dbReference>
<reference evidence="5 6" key="1">
    <citation type="submission" date="2015-02" db="EMBL/GenBank/DDBJ databases">
        <title>Draft genome sequences of ten Microbacterium spp. with emphasis on heavy metal contaminated environments.</title>
        <authorList>
            <person name="Corretto E."/>
        </authorList>
    </citation>
    <scope>NUCLEOTIDE SEQUENCE [LARGE SCALE GENOMIC DNA]</scope>
    <source>
        <strain evidence="5 6">BEL4b</strain>
    </source>
</reference>
<dbReference type="OrthoDB" id="5464689at2"/>
<dbReference type="InterPro" id="IPR018060">
    <property type="entry name" value="HTH_AraC"/>
</dbReference>
<dbReference type="Gene3D" id="1.10.10.60">
    <property type="entry name" value="Homeodomain-like"/>
    <property type="match status" value="1"/>
</dbReference>
<protein>
    <submittedName>
        <fullName evidence="5">Regulatory protein PchR</fullName>
    </submittedName>
</protein>
<evidence type="ECO:0000256" key="2">
    <source>
        <dbReference type="ARBA" id="ARBA00023125"/>
    </source>
</evidence>
<keyword evidence="1" id="KW-0805">Transcription regulation</keyword>
<name>A0A0F0L5P4_9MICO</name>
<feature type="domain" description="HTH araC/xylS-type" evidence="4">
    <location>
        <begin position="207"/>
        <end position="306"/>
    </location>
</feature>
<gene>
    <name evidence="5" type="primary">pchR</name>
    <name evidence="5" type="ORF">RS83_03066</name>
</gene>
<dbReference type="PANTHER" id="PTHR46796">
    <property type="entry name" value="HTH-TYPE TRANSCRIPTIONAL ACTIVATOR RHAS-RELATED"/>
    <property type="match status" value="1"/>
</dbReference>
<evidence type="ECO:0000313" key="6">
    <source>
        <dbReference type="Proteomes" id="UP000033640"/>
    </source>
</evidence>
<evidence type="ECO:0000256" key="1">
    <source>
        <dbReference type="ARBA" id="ARBA00023015"/>
    </source>
</evidence>
<accession>A0A0F0L5P4</accession>
<comment type="caution">
    <text evidence="5">The sequence shown here is derived from an EMBL/GenBank/DDBJ whole genome shotgun (WGS) entry which is preliminary data.</text>
</comment>
<organism evidence="5 6">
    <name type="scientific">Microbacterium oxydans</name>
    <dbReference type="NCBI Taxonomy" id="82380"/>
    <lineage>
        <taxon>Bacteria</taxon>
        <taxon>Bacillati</taxon>
        <taxon>Actinomycetota</taxon>
        <taxon>Actinomycetes</taxon>
        <taxon>Micrococcales</taxon>
        <taxon>Microbacteriaceae</taxon>
        <taxon>Microbacterium</taxon>
    </lineage>
</organism>
<dbReference type="EMBL" id="JYIW01000026">
    <property type="protein sequence ID" value="KJL28004.1"/>
    <property type="molecule type" value="Genomic_DNA"/>
</dbReference>
<dbReference type="SUPFAM" id="SSF46689">
    <property type="entry name" value="Homeodomain-like"/>
    <property type="match status" value="2"/>
</dbReference>
<dbReference type="Pfam" id="PF12833">
    <property type="entry name" value="HTH_18"/>
    <property type="match status" value="1"/>
</dbReference>
<evidence type="ECO:0000256" key="3">
    <source>
        <dbReference type="ARBA" id="ARBA00023163"/>
    </source>
</evidence>
<proteinExistence type="predicted"/>
<evidence type="ECO:0000313" key="5">
    <source>
        <dbReference type="EMBL" id="KJL28004.1"/>
    </source>
</evidence>
<sequence length="308" mass="34152">MRFSSRDVTRVETTWKDYVPSAVLRRVDPGRFRFDWHSETLAGASLVHYRLAAEIRSSAEPEDQLLACRVEASDASVWSGRIDLDPSEPWFTDGAQVNARWDRDADVRAFVFDRAAVQAFARQVSGDDRLVVRVQSLRPRSASAAAGWERAFGYLEQSAADLGDADALLRAELGRHALAVTLSTFATTLLTDTDRPVQTGPTPASVRRALAYISENAHRAITVDDVAAAVHMSTRGLQYAFRRSLDATPAESLRRARLEGAHQELRTDVQDSVATIARRWGFAHPSRFAAAYRAAYGEHPSQTRRRAG</sequence>
<dbReference type="InterPro" id="IPR050204">
    <property type="entry name" value="AraC_XylS_family_regulators"/>
</dbReference>
<dbReference type="PROSITE" id="PS01124">
    <property type="entry name" value="HTH_ARAC_FAMILY_2"/>
    <property type="match status" value="1"/>
</dbReference>
<dbReference type="GO" id="GO:0043565">
    <property type="term" value="F:sequence-specific DNA binding"/>
    <property type="evidence" value="ECO:0007669"/>
    <property type="project" value="InterPro"/>
</dbReference>
<dbReference type="RefSeq" id="WP_045280333.1">
    <property type="nucleotide sequence ID" value="NZ_JYIW01000026.1"/>
</dbReference>
<keyword evidence="2" id="KW-0238">DNA-binding</keyword>
<evidence type="ECO:0000259" key="4">
    <source>
        <dbReference type="PROSITE" id="PS01124"/>
    </source>
</evidence>
<dbReference type="InterPro" id="IPR009057">
    <property type="entry name" value="Homeodomain-like_sf"/>
</dbReference>
<dbReference type="AlphaFoldDB" id="A0A0F0L5P4"/>
<dbReference type="PANTHER" id="PTHR46796:SF12">
    <property type="entry name" value="HTH-TYPE DNA-BINDING TRANSCRIPTIONAL ACTIVATOR EUTR"/>
    <property type="match status" value="1"/>
</dbReference>
<keyword evidence="3" id="KW-0804">Transcription</keyword>